<dbReference type="Gramene" id="Zm00001eb115770_T001">
    <property type="protein sequence ID" value="Zm00001eb115770_P001"/>
    <property type="gene ID" value="Zm00001eb115770"/>
</dbReference>
<reference evidence="4 6" key="1">
    <citation type="submission" date="2015-12" db="EMBL/GenBank/DDBJ databases">
        <title>Update maize B73 reference genome by single molecule sequencing technologies.</title>
        <authorList>
            <consortium name="Maize Genome Sequencing Project"/>
            <person name="Ware D."/>
        </authorList>
    </citation>
    <scope>NUCLEOTIDE SEQUENCE [LARGE SCALE GENOMIC DNA]</scope>
    <source>
        <strain evidence="6">cv. B73</strain>
        <tissue evidence="4">Seedling</tissue>
    </source>
</reference>
<dbReference type="EnsemblPlants" id="Zm00001eb115770_T002">
    <property type="protein sequence ID" value="Zm00001eb115770_P002"/>
    <property type="gene ID" value="Zm00001eb115770"/>
</dbReference>
<dbReference type="Pfam" id="PF23559">
    <property type="entry name" value="WHD_DRP"/>
    <property type="match status" value="1"/>
</dbReference>
<dbReference type="AlphaFoldDB" id="A0A1D6F7Z0"/>
<protein>
    <submittedName>
        <fullName evidence="4">Disease resistance protein RPM1</fullName>
    </submittedName>
</protein>
<evidence type="ECO:0000313" key="5">
    <source>
        <dbReference type="EnsemblPlants" id="Zm00001eb115770_P001"/>
    </source>
</evidence>
<dbReference type="InterPro" id="IPR032675">
    <property type="entry name" value="LRR_dom_sf"/>
</dbReference>
<feature type="domain" description="Disease resistance R13L4/SHOC-2-like LRR" evidence="3">
    <location>
        <begin position="100"/>
        <end position="357"/>
    </location>
</feature>
<proteinExistence type="predicted"/>
<dbReference type="InterPro" id="IPR044974">
    <property type="entry name" value="Disease_R_plants"/>
</dbReference>
<dbReference type="PaxDb" id="4577-GRMZM2G452954_P01"/>
<dbReference type="Pfam" id="PF23598">
    <property type="entry name" value="LRR_14"/>
    <property type="match status" value="1"/>
</dbReference>
<dbReference type="Gramene" id="Zm00001eb115770_T002">
    <property type="protein sequence ID" value="Zm00001eb115770_P002"/>
    <property type="gene ID" value="Zm00001eb115770"/>
</dbReference>
<dbReference type="eggNOG" id="KOG4658">
    <property type="taxonomic scope" value="Eukaryota"/>
</dbReference>
<evidence type="ECO:0000313" key="4">
    <source>
        <dbReference type="EMBL" id="ONM27339.1"/>
    </source>
</evidence>
<dbReference type="Proteomes" id="UP000007305">
    <property type="component" value="Chromosome 2"/>
</dbReference>
<dbReference type="InterPro" id="IPR055414">
    <property type="entry name" value="LRR_R13L4/SHOC2-like"/>
</dbReference>
<evidence type="ECO:0000313" key="6">
    <source>
        <dbReference type="Proteomes" id="UP000007305"/>
    </source>
</evidence>
<dbReference type="Gene3D" id="3.80.10.10">
    <property type="entry name" value="Ribonuclease Inhibitor"/>
    <property type="match status" value="1"/>
</dbReference>
<keyword evidence="1" id="KW-0677">Repeat</keyword>
<name>A0A1D6F7Z0_MAIZE</name>
<organism evidence="4">
    <name type="scientific">Zea mays</name>
    <name type="common">Maize</name>
    <dbReference type="NCBI Taxonomy" id="4577"/>
    <lineage>
        <taxon>Eukaryota</taxon>
        <taxon>Viridiplantae</taxon>
        <taxon>Streptophyta</taxon>
        <taxon>Embryophyta</taxon>
        <taxon>Tracheophyta</taxon>
        <taxon>Spermatophyta</taxon>
        <taxon>Magnoliopsida</taxon>
        <taxon>Liliopsida</taxon>
        <taxon>Poales</taxon>
        <taxon>Poaceae</taxon>
        <taxon>PACMAD clade</taxon>
        <taxon>Panicoideae</taxon>
        <taxon>Andropogonodae</taxon>
        <taxon>Andropogoneae</taxon>
        <taxon>Tripsacinae</taxon>
        <taxon>Zea</taxon>
    </lineage>
</organism>
<dbReference type="PANTHER" id="PTHR23155:SF1107">
    <property type="entry name" value="OS08G0373000 PROTEIN"/>
    <property type="match status" value="1"/>
</dbReference>
<evidence type="ECO:0000259" key="3">
    <source>
        <dbReference type="Pfam" id="PF23598"/>
    </source>
</evidence>
<evidence type="ECO:0000259" key="2">
    <source>
        <dbReference type="Pfam" id="PF23559"/>
    </source>
</evidence>
<accession>A0A1D6F7Z0</accession>
<keyword evidence="6" id="KW-1185">Reference proteome</keyword>
<feature type="domain" description="Disease resistance protein winged helix" evidence="2">
    <location>
        <begin position="12"/>
        <end position="51"/>
    </location>
</feature>
<gene>
    <name evidence="4" type="ORF">ZEAMMB73_Zm00001d007688</name>
</gene>
<dbReference type="SUPFAM" id="SSF52047">
    <property type="entry name" value="RNI-like"/>
    <property type="match status" value="1"/>
</dbReference>
<reference evidence="5" key="2">
    <citation type="submission" date="2019-07" db="EMBL/GenBank/DDBJ databases">
        <authorList>
            <person name="Seetharam A."/>
            <person name="Woodhouse M."/>
            <person name="Cannon E."/>
        </authorList>
    </citation>
    <scope>NUCLEOTIDE SEQUENCE [LARGE SCALE GENOMIC DNA]</scope>
    <source>
        <strain evidence="5">cv. B73</strain>
    </source>
</reference>
<dbReference type="EnsemblPlants" id="Zm00001eb115770_T001">
    <property type="protein sequence ID" value="Zm00001eb115770_P001"/>
    <property type="gene ID" value="Zm00001eb115770"/>
</dbReference>
<dbReference type="GO" id="GO:0006952">
    <property type="term" value="P:defense response"/>
    <property type="evidence" value="ECO:0007669"/>
    <property type="project" value="InterPro"/>
</dbReference>
<dbReference type="PANTHER" id="PTHR23155">
    <property type="entry name" value="DISEASE RESISTANCE PROTEIN RP"/>
    <property type="match status" value="1"/>
</dbReference>
<reference evidence="5" key="3">
    <citation type="submission" date="2021-05" db="UniProtKB">
        <authorList>
            <consortium name="EnsemblPlants"/>
        </authorList>
    </citation>
    <scope>IDENTIFICATION</scope>
    <source>
        <strain evidence="5">cv. B73</strain>
    </source>
</reference>
<dbReference type="InterPro" id="IPR058922">
    <property type="entry name" value="WHD_DRP"/>
</dbReference>
<evidence type="ECO:0000256" key="1">
    <source>
        <dbReference type="ARBA" id="ARBA00022737"/>
    </source>
</evidence>
<sequence length="391" mass="43565">MSRANLEAGAYRSGETCFNDLINRSLLQPGEMDEFGVVKSCRIHDTVLDFIVSKAIEENFVTLIGVPGVNPTAVGDKDKVRRLSMQNEGKIPPELVLSSVRSLNVFGARVEIPSLSRFRRLRVLAFEGCGQLQDDHLKDVGDLLHLRYLRLNEASGVTELPEKTAGLKHLGALDVHGHNTVMEIPASICQAGRLECLVTLAVDRETIMPDEIADMKALQVLEGVNVYIQSVDFIEGLGELTNLRKLGIRFINSDADEEWDEKYEEIVSSVRKLADSNLDSLRVHTLNEPPELLNKLNDHGTVDLGELVVTGDIVSDLADWWGVLVNLHKLLFYTYGLSEKDVETLGSITGLEYLCIHLFDAPDDPHELKAPLERAMDAHPNRPRLVWVDED</sequence>
<dbReference type="EMBL" id="CM007648">
    <property type="protein sequence ID" value="ONM27339.1"/>
    <property type="molecule type" value="Genomic_DNA"/>
</dbReference>